<feature type="signal peptide" evidence="1">
    <location>
        <begin position="1"/>
        <end position="23"/>
    </location>
</feature>
<gene>
    <name evidence="3" type="ORF">SAMN04487906_2214</name>
</gene>
<evidence type="ECO:0000313" key="4">
    <source>
        <dbReference type="Proteomes" id="UP000183209"/>
    </source>
</evidence>
<dbReference type="PANTHER" id="PTHR43031:SF1">
    <property type="entry name" value="PYRIDINE NUCLEOTIDE-DISULPHIDE OXIDOREDUCTASE"/>
    <property type="match status" value="1"/>
</dbReference>
<dbReference type="InterPro" id="IPR050229">
    <property type="entry name" value="GlpE_sulfurtransferase"/>
</dbReference>
<dbReference type="Gene3D" id="3.40.250.10">
    <property type="entry name" value="Rhodanese-like domain"/>
    <property type="match status" value="1"/>
</dbReference>
<name>A0A1I6TXK6_9FLAO</name>
<protein>
    <submittedName>
        <fullName evidence="3">Rhodanese-related sulfurtransferase</fullName>
    </submittedName>
</protein>
<evidence type="ECO:0000313" key="3">
    <source>
        <dbReference type="EMBL" id="SFS93874.1"/>
    </source>
</evidence>
<evidence type="ECO:0000256" key="1">
    <source>
        <dbReference type="SAM" id="SignalP"/>
    </source>
</evidence>
<proteinExistence type="predicted"/>
<reference evidence="3 4" key="1">
    <citation type="submission" date="2016-10" db="EMBL/GenBank/DDBJ databases">
        <authorList>
            <person name="de Groot N.N."/>
        </authorList>
    </citation>
    <scope>NUCLEOTIDE SEQUENCE [LARGE SCALE GENOMIC DNA]</scope>
    <source>
        <strain evidence="3 4">CGMCC 1.6114</strain>
    </source>
</reference>
<feature type="domain" description="Rhodanese" evidence="2">
    <location>
        <begin position="37"/>
        <end position="127"/>
    </location>
</feature>
<keyword evidence="1" id="KW-0732">Signal</keyword>
<dbReference type="Proteomes" id="UP000183209">
    <property type="component" value="Unassembled WGS sequence"/>
</dbReference>
<dbReference type="GO" id="GO:0016740">
    <property type="term" value="F:transferase activity"/>
    <property type="evidence" value="ECO:0007669"/>
    <property type="project" value="UniProtKB-KW"/>
</dbReference>
<dbReference type="SMART" id="SM00450">
    <property type="entry name" value="RHOD"/>
    <property type="match status" value="1"/>
</dbReference>
<dbReference type="PANTHER" id="PTHR43031">
    <property type="entry name" value="FAD-DEPENDENT OXIDOREDUCTASE"/>
    <property type="match status" value="1"/>
</dbReference>
<organism evidence="3 4">
    <name type="scientific">Zhouia amylolytica</name>
    <dbReference type="NCBI Taxonomy" id="376730"/>
    <lineage>
        <taxon>Bacteria</taxon>
        <taxon>Pseudomonadati</taxon>
        <taxon>Bacteroidota</taxon>
        <taxon>Flavobacteriia</taxon>
        <taxon>Flavobacteriales</taxon>
        <taxon>Flavobacteriaceae</taxon>
        <taxon>Zhouia</taxon>
    </lineage>
</organism>
<dbReference type="RefSeq" id="WP_074978855.1">
    <property type="nucleotide sequence ID" value="NZ_FPAG01000006.1"/>
</dbReference>
<accession>A0A1I6TXK6</accession>
<dbReference type="InterPro" id="IPR001763">
    <property type="entry name" value="Rhodanese-like_dom"/>
</dbReference>
<dbReference type="AlphaFoldDB" id="A0A1I6TXK6"/>
<dbReference type="InterPro" id="IPR036873">
    <property type="entry name" value="Rhodanese-like_dom_sf"/>
</dbReference>
<dbReference type="EMBL" id="FPAG01000006">
    <property type="protein sequence ID" value="SFS93874.1"/>
    <property type="molecule type" value="Genomic_DNA"/>
</dbReference>
<dbReference type="Pfam" id="PF00581">
    <property type="entry name" value="Rhodanese"/>
    <property type="match status" value="1"/>
</dbReference>
<evidence type="ECO:0000259" key="2">
    <source>
        <dbReference type="PROSITE" id="PS50206"/>
    </source>
</evidence>
<dbReference type="CDD" id="cd00158">
    <property type="entry name" value="RHOD"/>
    <property type="match status" value="1"/>
</dbReference>
<dbReference type="PROSITE" id="PS50206">
    <property type="entry name" value="RHODANESE_3"/>
    <property type="match status" value="1"/>
</dbReference>
<dbReference type="OrthoDB" id="9808735at2"/>
<dbReference type="SUPFAM" id="SSF52821">
    <property type="entry name" value="Rhodanese/Cell cycle control phosphatase"/>
    <property type="match status" value="1"/>
</dbReference>
<feature type="chain" id="PRO_5010213385" evidence="1">
    <location>
        <begin position="24"/>
        <end position="127"/>
    </location>
</feature>
<keyword evidence="3" id="KW-0808">Transferase</keyword>
<sequence>MRYLLYVIVLGCGFILFSNQANAQVKTKSIEEYKLKKADKFPLIDVRTPDEYREGHLPNAENVNVLDEAFVEKIQAYNKRKRIYLYCRSGGRSLRASKILDSLGFKKVINLDGGFNAWSEAGKKIEN</sequence>